<keyword evidence="2" id="KW-1185">Reference proteome</keyword>
<name>A0ACC5R2T9_9HYPH</name>
<sequence>MTFTQKDEDLLALLRLNAREPVASLARKLKLSRTTVQDRIKRLEEQGVIAGYAVKLASAVDKGGIRAYVTIAVEPRRQVDVGRALSKLPQIEALHTVAGKFDLVALARTATAEDMDRMLDGVGLIPGVTRTESAIILSTKVDRR</sequence>
<evidence type="ECO:0000313" key="2">
    <source>
        <dbReference type="Proteomes" id="UP000616151"/>
    </source>
</evidence>
<comment type="caution">
    <text evidence="1">The sequence shown here is derived from an EMBL/GenBank/DDBJ whole genome shotgun (WGS) entry which is preliminary data.</text>
</comment>
<reference evidence="1" key="1">
    <citation type="submission" date="2021-01" db="EMBL/GenBank/DDBJ databases">
        <authorList>
            <person name="Sun Q."/>
        </authorList>
    </citation>
    <scope>NUCLEOTIDE SEQUENCE</scope>
    <source>
        <strain evidence="1">YIM B02566</strain>
    </source>
</reference>
<proteinExistence type="predicted"/>
<gene>
    <name evidence="1" type="ORF">JHL16_11340</name>
</gene>
<organism evidence="1 2">
    <name type="scientific">Taklimakanibacter albus</name>
    <dbReference type="NCBI Taxonomy" id="2800327"/>
    <lineage>
        <taxon>Bacteria</taxon>
        <taxon>Pseudomonadati</taxon>
        <taxon>Pseudomonadota</taxon>
        <taxon>Alphaproteobacteria</taxon>
        <taxon>Hyphomicrobiales</taxon>
        <taxon>Aestuariivirgaceae</taxon>
        <taxon>Taklimakanibacter</taxon>
    </lineage>
</organism>
<protein>
    <submittedName>
        <fullName evidence="1">Lrp/AsnC family transcriptional regulator</fullName>
    </submittedName>
</protein>
<accession>A0ACC5R2T9</accession>
<dbReference type="Proteomes" id="UP000616151">
    <property type="component" value="Unassembled WGS sequence"/>
</dbReference>
<dbReference type="EMBL" id="JAENHL010000006">
    <property type="protein sequence ID" value="MBK1866950.1"/>
    <property type="molecule type" value="Genomic_DNA"/>
</dbReference>
<evidence type="ECO:0000313" key="1">
    <source>
        <dbReference type="EMBL" id="MBK1866950.1"/>
    </source>
</evidence>